<comment type="subcellular location">
    <subcellularLocation>
        <location evidence="3">Cytoplasm</location>
    </subcellularLocation>
    <subcellularLocation>
        <location evidence="2">Nucleus</location>
    </subcellularLocation>
</comment>
<dbReference type="GO" id="GO:0019899">
    <property type="term" value="F:enzyme binding"/>
    <property type="evidence" value="ECO:0007669"/>
    <property type="project" value="UniProtKB-ARBA"/>
</dbReference>
<keyword evidence="11" id="KW-0694">RNA-binding</keyword>
<dbReference type="GO" id="GO:0003723">
    <property type="term" value="F:RNA binding"/>
    <property type="evidence" value="ECO:0007669"/>
    <property type="project" value="UniProtKB-KW"/>
</dbReference>
<dbReference type="InterPro" id="IPR002716">
    <property type="entry name" value="PIN_dom"/>
</dbReference>
<dbReference type="InterPro" id="IPR012340">
    <property type="entry name" value="NA-bd_OB-fold"/>
</dbReference>
<evidence type="ECO:0000256" key="8">
    <source>
        <dbReference type="ARBA" id="ARBA00022801"/>
    </source>
</evidence>
<dbReference type="Gene3D" id="2.40.50.700">
    <property type="match status" value="1"/>
</dbReference>
<protein>
    <recommendedName>
        <fullName evidence="13">Ribosomal RNA-processing protein 44</fullName>
    </recommendedName>
</protein>
<evidence type="ECO:0000313" key="19">
    <source>
        <dbReference type="Proteomes" id="UP000188320"/>
    </source>
</evidence>
<keyword evidence="19" id="KW-1185">Reference proteome</keyword>
<evidence type="ECO:0000256" key="13">
    <source>
        <dbReference type="ARBA" id="ARBA00077930"/>
    </source>
</evidence>
<feature type="compositionally biased region" description="Acidic residues" evidence="15">
    <location>
        <begin position="359"/>
        <end position="370"/>
    </location>
</feature>
<dbReference type="GO" id="GO:0016075">
    <property type="term" value="P:rRNA catabolic process"/>
    <property type="evidence" value="ECO:0007669"/>
    <property type="project" value="TreeGrafter"/>
</dbReference>
<keyword evidence="10 18" id="KW-0269">Exonuclease</keyword>
<feature type="domain" description="RNB" evidence="17">
    <location>
        <begin position="577"/>
        <end position="914"/>
    </location>
</feature>
<evidence type="ECO:0000313" key="18">
    <source>
        <dbReference type="EMBL" id="OMH85318.1"/>
    </source>
</evidence>
<dbReference type="EMBL" id="LSSK01000094">
    <property type="protein sequence ID" value="OMH85318.1"/>
    <property type="molecule type" value="Genomic_DNA"/>
</dbReference>
<dbReference type="InterPro" id="IPR033771">
    <property type="entry name" value="Rrp44_CSD1"/>
</dbReference>
<dbReference type="Pfam" id="PF17215">
    <property type="entry name" value="Rrp44_S1"/>
    <property type="match status" value="1"/>
</dbReference>
<dbReference type="GO" id="GO:0071031">
    <property type="term" value="P:nuclear mRNA surveillance of mRNA 3'-end processing"/>
    <property type="evidence" value="ECO:0007669"/>
    <property type="project" value="TreeGrafter"/>
</dbReference>
<dbReference type="SMART" id="SM00670">
    <property type="entry name" value="PINc"/>
    <property type="match status" value="1"/>
</dbReference>
<evidence type="ECO:0000259" key="17">
    <source>
        <dbReference type="SMART" id="SM00955"/>
    </source>
</evidence>
<dbReference type="InterPro" id="IPR022966">
    <property type="entry name" value="RNase_II/R_CS"/>
</dbReference>
<dbReference type="GO" id="GO:0004519">
    <property type="term" value="F:endonuclease activity"/>
    <property type="evidence" value="ECO:0007669"/>
    <property type="project" value="TreeGrafter"/>
</dbReference>
<dbReference type="InterPro" id="IPR001900">
    <property type="entry name" value="RNase_II/R"/>
</dbReference>
<evidence type="ECO:0000259" key="16">
    <source>
        <dbReference type="SMART" id="SM00670"/>
    </source>
</evidence>
<dbReference type="InterPro" id="IPR029060">
    <property type="entry name" value="PIN-like_dom_sf"/>
</dbReference>
<organism evidence="18 19">
    <name type="scientific">Zancudomyces culisetae</name>
    <name type="common">Gut fungus</name>
    <name type="synonym">Smittium culisetae</name>
    <dbReference type="NCBI Taxonomy" id="1213189"/>
    <lineage>
        <taxon>Eukaryota</taxon>
        <taxon>Fungi</taxon>
        <taxon>Fungi incertae sedis</taxon>
        <taxon>Zoopagomycota</taxon>
        <taxon>Kickxellomycotina</taxon>
        <taxon>Harpellomycetes</taxon>
        <taxon>Harpellales</taxon>
        <taxon>Legeriomycetaceae</taxon>
        <taxon>Zancudomyces</taxon>
    </lineage>
</organism>
<dbReference type="InterPro" id="IPR041505">
    <property type="entry name" value="Dis3_CSD2"/>
</dbReference>
<reference evidence="19" key="1">
    <citation type="submission" date="2017-01" db="EMBL/GenBank/DDBJ databases">
        <authorList>
            <person name="Wang Y."/>
            <person name="White M."/>
            <person name="Kvist S."/>
            <person name="Moncalvo J.-M."/>
        </authorList>
    </citation>
    <scope>NUCLEOTIDE SEQUENCE [LARGE SCALE GENOMIC DNA]</scope>
    <source>
        <strain evidence="19">COL-18-3</strain>
    </source>
</reference>
<dbReference type="Gene3D" id="2.40.50.690">
    <property type="match status" value="1"/>
</dbReference>
<dbReference type="Proteomes" id="UP000188320">
    <property type="component" value="Unassembled WGS sequence"/>
</dbReference>
<dbReference type="Pfam" id="PF17216">
    <property type="entry name" value="Rrp44_CSD1"/>
    <property type="match status" value="1"/>
</dbReference>
<feature type="compositionally biased region" description="Low complexity" evidence="15">
    <location>
        <begin position="1005"/>
        <end position="1025"/>
    </location>
</feature>
<evidence type="ECO:0000256" key="5">
    <source>
        <dbReference type="ARBA" id="ARBA00022490"/>
    </source>
</evidence>
<dbReference type="PANTHER" id="PTHR23355:SF35">
    <property type="entry name" value="EXOSOME COMPLEX EXONUCLEASE RRP44"/>
    <property type="match status" value="1"/>
</dbReference>
<dbReference type="FunFam" id="2.40.50.700:FF:000001">
    <property type="entry name" value="Exosome complex exonuclease exoribonuclease (Rrp44)"/>
    <property type="match status" value="1"/>
</dbReference>
<dbReference type="GO" id="GO:0000177">
    <property type="term" value="C:cytoplasmic exosome (RNase complex)"/>
    <property type="evidence" value="ECO:0007669"/>
    <property type="project" value="TreeGrafter"/>
</dbReference>
<dbReference type="GO" id="GO:0000175">
    <property type="term" value="F:3'-5'-RNA exonuclease activity"/>
    <property type="evidence" value="ECO:0007669"/>
    <property type="project" value="TreeGrafter"/>
</dbReference>
<evidence type="ECO:0000256" key="9">
    <source>
        <dbReference type="ARBA" id="ARBA00022835"/>
    </source>
</evidence>
<dbReference type="OrthoDB" id="372421at2759"/>
<evidence type="ECO:0000256" key="1">
    <source>
        <dbReference type="ARBA" id="ARBA00001946"/>
    </source>
</evidence>
<dbReference type="PANTHER" id="PTHR23355">
    <property type="entry name" value="RIBONUCLEASE"/>
    <property type="match status" value="1"/>
</dbReference>
<dbReference type="Pfam" id="PF00773">
    <property type="entry name" value="RNB"/>
    <property type="match status" value="1"/>
</dbReference>
<keyword evidence="5" id="KW-0963">Cytoplasm</keyword>
<evidence type="ECO:0000256" key="7">
    <source>
        <dbReference type="ARBA" id="ARBA00022722"/>
    </source>
</evidence>
<evidence type="ECO:0000256" key="14">
    <source>
        <dbReference type="RuleBase" id="RU003901"/>
    </source>
</evidence>
<keyword evidence="7" id="KW-0540">Nuclease</keyword>
<evidence type="ECO:0000256" key="4">
    <source>
        <dbReference type="ARBA" id="ARBA00005785"/>
    </source>
</evidence>
<dbReference type="Gene3D" id="2.40.50.140">
    <property type="entry name" value="Nucleic acid-binding proteins"/>
    <property type="match status" value="1"/>
</dbReference>
<keyword evidence="12" id="KW-0539">Nucleus</keyword>
<keyword evidence="6" id="KW-0698">rRNA processing</keyword>
<comment type="similarity">
    <text evidence="4 14">Belongs to the RNR ribonuclease family.</text>
</comment>
<comment type="caution">
    <text evidence="18">The sequence shown here is derived from an EMBL/GenBank/DDBJ whole genome shotgun (WGS) entry which is preliminary data.</text>
</comment>
<dbReference type="InterPro" id="IPR050180">
    <property type="entry name" value="RNR_Ribonuclease"/>
</dbReference>
<comment type="cofactor">
    <cofactor evidence="1">
        <name>Mg(2+)</name>
        <dbReference type="ChEBI" id="CHEBI:18420"/>
    </cofactor>
</comment>
<name>A0A1R1PWH7_ZANCU</name>
<dbReference type="GO" id="GO:0006364">
    <property type="term" value="P:rRNA processing"/>
    <property type="evidence" value="ECO:0007669"/>
    <property type="project" value="UniProtKB-KW"/>
</dbReference>
<keyword evidence="9" id="KW-0271">Exosome</keyword>
<proteinExistence type="inferred from homology"/>
<evidence type="ECO:0000256" key="10">
    <source>
        <dbReference type="ARBA" id="ARBA00022839"/>
    </source>
</evidence>
<dbReference type="FunFam" id="3.40.50.1010:FF:000021">
    <property type="entry name" value="DIS3-like exonuclease 1 isoform X1"/>
    <property type="match status" value="1"/>
</dbReference>
<sequence>MLRSKSFVKKTKKGKVVRVVKEHYLRDDIQCGYEGCKDPNCISAREEFLGNSGSSQGLVIAAPLINIHKTGQTVKNTTKKTQILIPDTNEFVKQINVFERPVLNNVVVLQTVLEELKGLNMAIYGRVRRITTEHSRHWYVFSNEHSRDTYIDRNAGESANDRNDRAIRTACLWYQQHVPSDVEIVLITEDKENARLAREAGIEKVYKLEEYLTQSICGEDGGEPEKVKEQKDRLSELLDVMRYDEATDGSQHMTFEGYKPYLTDLQIQEGIKQNIFVQGVLAVSGYNSTEGHIFSKIPGVGKGSEINGFQKEGEQEETERKILIVGRNNMNRAIQGDRVAVKILPESEWRKGPGKASIDEEDDNDDDDGNSDGKDDTAGEKESNKDGGDEGGEVKSKNKRAKFTTENLQVTGVVVGIIKRNWRSYCCFLDPRETSGVSNNKNADSSSGGRIRYVYMIPMDRRIPKIRIKTRQLEHIANKKVVVSIDEWTTKTKYPVGHYVRSIGDAGDKETETEVVLLEHEINYSDFSEAVKNDMKPFESDPEYIPNHIKHVQERLQNQTQSQLVGGSLLSNGDIKRKDLRYLDVCSIDPPGCTDIDDALHCKKLPNGNYSVGVHIADVTHFVRPNTAVDKEASNRCTTVYLVDRRIDMLPSVLGTNLCSLRSKVDRLAFSVLWELDSNANVVAEEFCKSIVSSRESFTYDEAQARIDDTVNYAQDPITDSLRQLNALAKQLRARRMSNGALELMSPQIKFKMMDDQAHSDDPQDIYIKPNVETNSLVEEFMLLANIRVARKIYTSFPEFALLRRHPEPPLENFAVLQRALNALYNLEFDASSSKSLSASLKAVDDGEYLNSLVRILTTRCMLQALYFCSGSVPDYKEFRHYGLATDIYTHFTSPIRRYADVLVHRLLESAIYGHKGDSSDYIFNKHDIDQQCDTINRRHKAAQTAGRSSIELFTNLFFKAQNKSNNTNNIQYGYITQILQNGFSVFIPNYGIEGFVVIQSSHSTNNNSNSNSNNNNNNNKNDNNTDLDVQAIENYSLVFKSNANATINLFQKVKVLLKIDEISQHNISSMRRKLNLYLIEPVIAGLSVEIDTKKAQPTANQEDTDAIVLTQIAENAVSSL</sequence>
<dbReference type="SUPFAM" id="SSF50249">
    <property type="entry name" value="Nucleic acid-binding proteins"/>
    <property type="match status" value="3"/>
</dbReference>
<dbReference type="Pfam" id="PF17849">
    <property type="entry name" value="OB_Dis3"/>
    <property type="match status" value="1"/>
</dbReference>
<evidence type="ECO:0000256" key="3">
    <source>
        <dbReference type="ARBA" id="ARBA00004496"/>
    </source>
</evidence>
<feature type="region of interest" description="Disordered" evidence="15">
    <location>
        <begin position="1005"/>
        <end position="1026"/>
    </location>
</feature>
<evidence type="ECO:0000256" key="6">
    <source>
        <dbReference type="ARBA" id="ARBA00022552"/>
    </source>
</evidence>
<dbReference type="SUPFAM" id="SSF88723">
    <property type="entry name" value="PIN domain-like"/>
    <property type="match status" value="1"/>
</dbReference>
<feature type="region of interest" description="Disordered" evidence="15">
    <location>
        <begin position="350"/>
        <end position="399"/>
    </location>
</feature>
<gene>
    <name evidence="18" type="ORF">AX774_g1124</name>
</gene>
<accession>A0A1R1PWH7</accession>
<dbReference type="Pfam" id="PF13638">
    <property type="entry name" value="PIN_4"/>
    <property type="match status" value="1"/>
</dbReference>
<dbReference type="InterPro" id="IPR033770">
    <property type="entry name" value="RRP44_S1"/>
</dbReference>
<dbReference type="CDD" id="cd09862">
    <property type="entry name" value="PIN_Rrp44-like"/>
    <property type="match status" value="1"/>
</dbReference>
<feature type="compositionally biased region" description="Basic and acidic residues" evidence="15">
    <location>
        <begin position="371"/>
        <end position="396"/>
    </location>
</feature>
<dbReference type="PROSITE" id="PS01175">
    <property type="entry name" value="RIBONUCLEASE_II"/>
    <property type="match status" value="1"/>
</dbReference>
<evidence type="ECO:0000256" key="2">
    <source>
        <dbReference type="ARBA" id="ARBA00004123"/>
    </source>
</evidence>
<evidence type="ECO:0000256" key="11">
    <source>
        <dbReference type="ARBA" id="ARBA00022884"/>
    </source>
</evidence>
<keyword evidence="8" id="KW-0378">Hydrolase</keyword>
<dbReference type="SMART" id="SM00955">
    <property type="entry name" value="RNB"/>
    <property type="match status" value="1"/>
</dbReference>
<evidence type="ECO:0000256" key="15">
    <source>
        <dbReference type="SAM" id="MobiDB-lite"/>
    </source>
</evidence>
<dbReference type="Gene3D" id="3.40.50.1010">
    <property type="entry name" value="5'-nuclease"/>
    <property type="match status" value="1"/>
</dbReference>
<feature type="domain" description="PIN" evidence="16">
    <location>
        <begin position="82"/>
        <end position="195"/>
    </location>
</feature>
<dbReference type="GO" id="GO:0000176">
    <property type="term" value="C:nuclear exosome (RNase complex)"/>
    <property type="evidence" value="ECO:0007669"/>
    <property type="project" value="UniProtKB-ARBA"/>
</dbReference>
<evidence type="ECO:0000256" key="12">
    <source>
        <dbReference type="ARBA" id="ARBA00023242"/>
    </source>
</evidence>
<dbReference type="AlphaFoldDB" id="A0A1R1PWH7"/>